<dbReference type="InterPro" id="IPR001683">
    <property type="entry name" value="PX_dom"/>
</dbReference>
<dbReference type="OrthoDB" id="93876at2759"/>
<dbReference type="GeneID" id="16074597"/>
<sequence>MVVQYCVYNMEVILNPDESQRKNTVFREDYGNMWEISRRYSEFHALDRIIRSFYPEKLPLPEKTAVRNTTQKHIEERRRALGVYMQALLENKLMHLDQRCVAAVLLFLQKDGTKFRRLARGQINISRFVGSHEPRTGSEVRTIFRTRANAPLLDGCLGVARHLFLPTLDDAIQRFITVQLNNLLCEGSVTEDIAILHEVLFGEIPPERTHDEMAEDEAKARKLLKDLLPAALRRVMGDDCCDDSIDALLGYLHSSVLNCQLMCRILDAFFELLFPELSTTPEHRHNT</sequence>
<evidence type="ECO:0000313" key="3">
    <source>
        <dbReference type="Proteomes" id="UP000007799"/>
    </source>
</evidence>
<dbReference type="InterPro" id="IPR036871">
    <property type="entry name" value="PX_dom_sf"/>
</dbReference>
<proteinExistence type="predicted"/>
<gene>
    <name evidence="2" type="ORF">PTSG_05075</name>
</gene>
<dbReference type="eggNOG" id="ENOG502QQBH">
    <property type="taxonomic scope" value="Eukaryota"/>
</dbReference>
<dbReference type="Proteomes" id="UP000007799">
    <property type="component" value="Unassembled WGS sequence"/>
</dbReference>
<dbReference type="Pfam" id="PF08628">
    <property type="entry name" value="Nexin_C"/>
    <property type="match status" value="1"/>
</dbReference>
<evidence type="ECO:0000313" key="2">
    <source>
        <dbReference type="EMBL" id="EGD73379.1"/>
    </source>
</evidence>
<dbReference type="PANTHER" id="PTHR22775:SF3">
    <property type="entry name" value="SORTING NEXIN-13"/>
    <property type="match status" value="1"/>
</dbReference>
<keyword evidence="3" id="KW-1185">Reference proteome</keyword>
<dbReference type="KEGG" id="sre:PTSG_05075"/>
<organism evidence="3">
    <name type="scientific">Salpingoeca rosetta (strain ATCC 50818 / BSB-021)</name>
    <dbReference type="NCBI Taxonomy" id="946362"/>
    <lineage>
        <taxon>Eukaryota</taxon>
        <taxon>Choanoflagellata</taxon>
        <taxon>Craspedida</taxon>
        <taxon>Salpingoecidae</taxon>
        <taxon>Salpingoeca</taxon>
    </lineage>
</organism>
<reference evidence="2" key="1">
    <citation type="submission" date="2009-08" db="EMBL/GenBank/DDBJ databases">
        <title>Annotation of Salpingoeca rosetta.</title>
        <authorList>
            <consortium name="The Broad Institute Genome Sequencing Platform"/>
            <person name="Russ C."/>
            <person name="Cuomo C."/>
            <person name="Burger G."/>
            <person name="Gray M.W."/>
            <person name="Holland P.W.H."/>
            <person name="King N."/>
            <person name="Lang F.B.F."/>
            <person name="Roger A.J."/>
            <person name="Ruiz-Trillo I."/>
            <person name="Young S.K."/>
            <person name="Zeng Q."/>
            <person name="Gargeya S."/>
            <person name="Alvarado L."/>
            <person name="Berlin A."/>
            <person name="Chapman S.B."/>
            <person name="Chen Z."/>
            <person name="Freedman E."/>
            <person name="Gellesch M."/>
            <person name="Goldberg J."/>
            <person name="Griggs A."/>
            <person name="Gujja S."/>
            <person name="Heilman E."/>
            <person name="Heiman D."/>
            <person name="Howarth C."/>
            <person name="Mehta T."/>
            <person name="Neiman D."/>
            <person name="Pearson M."/>
            <person name="Roberts A."/>
            <person name="Saif S."/>
            <person name="Shea T."/>
            <person name="Shenoy N."/>
            <person name="Sisk P."/>
            <person name="Stolte C."/>
            <person name="Sykes S."/>
            <person name="White J."/>
            <person name="Yandava C."/>
            <person name="Haas B."/>
            <person name="Nusbaum C."/>
            <person name="Birren B."/>
        </authorList>
    </citation>
    <scope>NUCLEOTIDE SEQUENCE [LARGE SCALE GENOMIC DNA]</scope>
    <source>
        <strain evidence="2">ATCC 50818</strain>
    </source>
</reference>
<dbReference type="AlphaFoldDB" id="F2UAG3"/>
<dbReference type="SMART" id="SM00312">
    <property type="entry name" value="PX"/>
    <property type="match status" value="1"/>
</dbReference>
<name>F2UAG3_SALR5</name>
<dbReference type="Gene3D" id="3.30.1520.10">
    <property type="entry name" value="Phox-like domain"/>
    <property type="match status" value="1"/>
</dbReference>
<dbReference type="RefSeq" id="XP_004993661.1">
    <property type="nucleotide sequence ID" value="XM_004993604.1"/>
</dbReference>
<dbReference type="CDD" id="cd06093">
    <property type="entry name" value="PX_domain"/>
    <property type="match status" value="1"/>
</dbReference>
<dbReference type="EMBL" id="GL832966">
    <property type="protein sequence ID" value="EGD73379.1"/>
    <property type="molecule type" value="Genomic_DNA"/>
</dbReference>
<dbReference type="PROSITE" id="PS50195">
    <property type="entry name" value="PX"/>
    <property type="match status" value="1"/>
</dbReference>
<accession>F2UAG3</accession>
<protein>
    <recommendedName>
        <fullName evidence="1">PX domain-containing protein</fullName>
    </recommendedName>
</protein>
<dbReference type="GO" id="GO:0035091">
    <property type="term" value="F:phosphatidylinositol binding"/>
    <property type="evidence" value="ECO:0007669"/>
    <property type="project" value="InterPro"/>
</dbReference>
<dbReference type="InterPro" id="IPR013937">
    <property type="entry name" value="Sorting_nexin_C"/>
</dbReference>
<dbReference type="Pfam" id="PF00787">
    <property type="entry name" value="PX"/>
    <property type="match status" value="1"/>
</dbReference>
<evidence type="ECO:0000259" key="1">
    <source>
        <dbReference type="PROSITE" id="PS50195"/>
    </source>
</evidence>
<dbReference type="PANTHER" id="PTHR22775">
    <property type="entry name" value="SORTING NEXIN"/>
    <property type="match status" value="1"/>
</dbReference>
<feature type="domain" description="PX" evidence="1">
    <location>
        <begin position="1"/>
        <end position="114"/>
    </location>
</feature>
<dbReference type="InParanoid" id="F2UAG3"/>
<dbReference type="SUPFAM" id="SSF64268">
    <property type="entry name" value="PX domain"/>
    <property type="match status" value="1"/>
</dbReference>